<feature type="compositionally biased region" description="Basic residues" evidence="1">
    <location>
        <begin position="2758"/>
        <end position="2770"/>
    </location>
</feature>
<protein>
    <submittedName>
        <fullName evidence="4">Uncharacterized protein LOC135193314</fullName>
    </submittedName>
</protein>
<keyword evidence="2" id="KW-0812">Transmembrane</keyword>
<keyword evidence="2" id="KW-1133">Transmembrane helix</keyword>
<evidence type="ECO:0000256" key="2">
    <source>
        <dbReference type="SAM" id="Phobius"/>
    </source>
</evidence>
<name>A0ABM4AIT3_VANTA</name>
<proteinExistence type="predicted"/>
<feature type="compositionally biased region" description="Polar residues" evidence="1">
    <location>
        <begin position="2068"/>
        <end position="2082"/>
    </location>
</feature>
<dbReference type="RefSeq" id="XP_064071209.1">
    <property type="nucleotide sequence ID" value="XM_064215139.1"/>
</dbReference>
<evidence type="ECO:0000313" key="4">
    <source>
        <dbReference type="RefSeq" id="XP_064071209.1"/>
    </source>
</evidence>
<keyword evidence="3" id="KW-1185">Reference proteome</keyword>
<feature type="compositionally biased region" description="Basic residues" evidence="1">
    <location>
        <begin position="1947"/>
        <end position="1962"/>
    </location>
</feature>
<reference evidence="4" key="1">
    <citation type="submission" date="2025-08" db="UniProtKB">
        <authorList>
            <consortium name="RefSeq"/>
        </authorList>
    </citation>
    <scope>IDENTIFICATION</scope>
    <source>
        <tissue evidence="4">Whole body</tissue>
    </source>
</reference>
<feature type="compositionally biased region" description="Polar residues" evidence="1">
    <location>
        <begin position="1869"/>
        <end position="1883"/>
    </location>
</feature>
<feature type="region of interest" description="Disordered" evidence="1">
    <location>
        <begin position="918"/>
        <end position="937"/>
    </location>
</feature>
<dbReference type="Proteomes" id="UP001652626">
    <property type="component" value="Chromosome 6"/>
</dbReference>
<feature type="region of interest" description="Disordered" evidence="1">
    <location>
        <begin position="2735"/>
        <end position="2776"/>
    </location>
</feature>
<feature type="region of interest" description="Disordered" evidence="1">
    <location>
        <begin position="1866"/>
        <end position="1898"/>
    </location>
</feature>
<dbReference type="GeneID" id="135193314"/>
<gene>
    <name evidence="4" type="primary">LOC135193314</name>
</gene>
<accession>A0ABM4AIT3</accession>
<organism evidence="3 4">
    <name type="scientific">Vanessa tameamea</name>
    <name type="common">Kamehameha butterfly</name>
    <dbReference type="NCBI Taxonomy" id="334116"/>
    <lineage>
        <taxon>Eukaryota</taxon>
        <taxon>Metazoa</taxon>
        <taxon>Ecdysozoa</taxon>
        <taxon>Arthropoda</taxon>
        <taxon>Hexapoda</taxon>
        <taxon>Insecta</taxon>
        <taxon>Pterygota</taxon>
        <taxon>Neoptera</taxon>
        <taxon>Endopterygota</taxon>
        <taxon>Lepidoptera</taxon>
        <taxon>Glossata</taxon>
        <taxon>Ditrysia</taxon>
        <taxon>Papilionoidea</taxon>
        <taxon>Nymphalidae</taxon>
        <taxon>Nymphalinae</taxon>
        <taxon>Vanessa</taxon>
    </lineage>
</organism>
<feature type="region of interest" description="Disordered" evidence="1">
    <location>
        <begin position="2156"/>
        <end position="2179"/>
    </location>
</feature>
<feature type="region of interest" description="Disordered" evidence="1">
    <location>
        <begin position="2068"/>
        <end position="2095"/>
    </location>
</feature>
<keyword evidence="2" id="KW-0472">Membrane</keyword>
<feature type="region of interest" description="Disordered" evidence="1">
    <location>
        <begin position="2666"/>
        <end position="2707"/>
    </location>
</feature>
<feature type="transmembrane region" description="Helical" evidence="2">
    <location>
        <begin position="3175"/>
        <end position="3192"/>
    </location>
</feature>
<feature type="region of interest" description="Disordered" evidence="1">
    <location>
        <begin position="2616"/>
        <end position="2642"/>
    </location>
</feature>
<evidence type="ECO:0000256" key="1">
    <source>
        <dbReference type="SAM" id="MobiDB-lite"/>
    </source>
</evidence>
<sequence length="3206" mass="370644">MKTTNLSSIGDQSCSCTSCTYKSEADHPSLRRIISQGTRIDRLYYGKYIPLREKKLLEKLVRTRGVYDDIRAQLISNSTISLEPKAVLKPPVKLFPKKIKNRQYSKEILKLVDLVDKGEKLESKELSVCCSCCTCSSKYDDHYKHIDKERLKRTYHGGHRHRHVKDKIGDYRKRAVRFKTKHIKSDPCTCTFKFSGMLKHLSKGPKILGYNPVPFTDFKPTFDDEINQRLEKNSYLSFLSNENLRKSKTHLKEIMLEGIRKISESKLKIGEKLDLHERKSLEKINKLKNNIKSKVKVHKVQKKNSGTICKCPENNLLLHIKKDSISKFKDDLKRKKVLKNWECHSECVEDICIPEECYVKLKHKRSRCKNIECNLIVPDKTIREPLIKPIIKVQSKQEPATILKKTNKQNLRLRAQQTFVRANPWRRFISEKEKISKEAHENIKKENFKKNALMPGISITNKTKAKNQNIGPPRENTSRQQIVRIGSSFNFNIDLYKKKGEPNTNISRLNLQRLPDITKQSLLKYDHRDKKIPKNVHRRRRGSQIKLKYTMTNTKTGDNNSKSCSSFCPRKLIPKRRKPKSIVSMNKSTTTKESLSTFNVVNDNVERHTYYTHQEIIKLQKNGQKRFKKKQILLPYECEPNVCIPDICDPYKCLKLINTRNTKRKELSVQYDSVANLSQTGRPKSISSSTSMPHPSLKTKFVNSKTIYKTKKNKLNKIKNTKRNINQTSDSKCDRQVVRIGSNISFNLEFYRTKYPYHISSPNLKILSNGINVKSNKKSGSEKVLGDKSTTPINNNLYKKAGIGSTLKRCFCTLKLQEKKKIKRKKMVTIGTNIVNDMYSNAIVTYNKSTKTKKDLPLNYFECEPFVCIPGSCDPYECLDRINRKRLKEVGSVTDPQEKISVSSTTYLKKSLRAIQIQSKPQSKDRKTSANTKNNTSEIKEYLTRGISNQAVKIGSSFSFDIKFFKTNIPANKLTSKPHIEQKTKMRTRIKKIGQTRNNSKLNVGNITTQSKQKDKVNKSTMPGHLIKRCFCTLNLQKYSKNQNGKQKILTTPMFPREYTIATTTLNPILICQKHLNDCSKHSGKKTNSISGSSPILLQSTQCQESLMVVEKQSQCYSINHIGDHKWESSLSFIEERLVSLNQRKITNLSQYIRQNFCTMNLQLINKNVYEKNPKTSISSGNGRVKEFSKGNKSSVRLGSNFSFDIAFSKHLPSSKYSSNTELYKPIKDNSKRVKTIGTIRNYNTNFDRQSQSTYNKLIHKGSAAMPIAKRCFCTLKLHKKGRMPMKNNKKQVNIKYVSKTPNNTISRGQNTDFKPMKIAHSLKPYECEPNICIPGHCDPYQCLEIMKKRKKGNSLLPYECEPNICIPGHCDPYQCLEIMKRRKKGNSLLPYECEPNICIPGQCDPYQCLEIIKRRNLHKHTKESGIVTVQTKKSASSITTDNHSKSTQKSYKLKMKTKENSVKLSPRTFGSESGVVQPSKQVVRIGSNFSFNIEFFKDQGSPSIIQKTTKDFKDNKQRKINFTEKGITTPIDTKLRRHKVTEIEKSPNRMASTMTSSFLKRCFCTAQLKKDSGKEPAFLKKCLCLMKFRKPFAVNNEGIHISKVQHVDKKINTKNVKSRGYQLSPYECEPGICIPGECNPYECEKIIKKRTKSKLSSTAEIKDSRSVSIDSQKLITKNAKIQFKNREKFKAIKTRDLSESSLKQSDRQVVRIRSNFSFNIEFYKNKPSRYLMKLPSNQQKDVIRKKLNNQQSEIIATRTQRSQVDPIHKMDRSTEKKHFLKRCFCTLQLHNQYSNIPKEKIEKKKSNKDIQLRNKSVMTKEPKRPEINLKDYECPPNICVPNQCDPYECERIIRMRRMQQGYKEFGMSTRSPKKSNASSTTHSVKKYKQTTQTVGHQKYHKNTNYNTKWKEVSSTQRVKIGSSFDFNIEFYKNKNNRGLEINKQPKPTRTKRKHQTKRKVSNAKTQMQKQVKFAKNGDKKTRSQSTMVNVSPTLKRCFCTLFMKSAKEKGKIKKQNTSSVGTETQKPFVPHTSTLLPYECEPQTCIPGECDPVKCLERIMKRNKNFGGNTNFSQTKSSAGTMTPGKAKFKTQKSQFKALSKGEFQTKNKRKKEKTEQVVRIGSNFNFNIEFYKDNNTPYETNNVTNPKNIRNQKKVHSGITKKDYKQNQSKKSFRTAESHLQKKACDKQVDTTCPQLKTMLKEKQTNVKNIKPPTFLKRCFCALKLHKLRNRHKNAATSFDHEIKKQEFPPPPKQSIAIEQKLLPYECEPNVCIPGQCDPYECEKRIKARELCNRNKCDKKCYMTQASQNICTQIKNPCSNKCIGIRPDEYKIRKQQSSLTRSVTTKRTVNEPRYVTNLNNQAVKIGSNFSFNVEFYKKGTPTTTPIALERNERKSTVENGQDKNIITKSAFRRNHGSQAMVTSEDKTLDVQNELNRCFCTLKLQKNSQSRYRKKKLNISSKPPSYPQTFEVRRVSFQPNPKITTKYKHTPVRSVSTRINEKYLKENQYFCPCRDLTNTTEMETILPFAPNKFKDTTSKTFFPVQNENKKRKETKQGFKLNKKKSKRHLNYNKKLLKDHEGSIHQSRVRSVANIKEFLCRCAGVFSRKEKTNNVINTTNYSGNNRENENNMYNNEPKPEGEYTYFDNLRSSKSDRRPIGQIVHQNTKVRKSKSLKLDNQKRNDRKKNIKESNKVNKSSKYAKVPDADINMSIKQNKNNDGVLCSHCKIKIQKNKTSPPKVHFDDRQPKLDSLGGTKSIKKSLKSVKKQQKKDANLKEDDNCASCNSCGRRFNKEELQKAAGDRLIEIEKIMNPHKMKDLFNKHIRHKNNTINTSEQHEISPLFEMQLNRSDYDIINKDEVIDNVTKLSKISVKDKPKLTKPHKKSCSCCICRPKKMKGNYREKPCTCGSFICSKKSQKMKKDSLKHKYITPRKPCVCGSPICGRESEAMRTLSSRPGKITCVCQREKEKREEKHKAIIRKKQKEDDLIRKKYRLQRDRDMEKRINKNSSDLILAAESLIDIGKLGITACADILRSIARMTSDPKQAYSTLKSMKEDPELIIGTMQSAFADSGVAATAKRVRLRCLSMRGVKQIKNILEQYAVTNFLLHIADKDPKRRILRKKTSSRVRERLDFGCSLYMGSLRKRPYLSVYDRWPWFYPHFLALLNVYRQFRDILLFLLAVVVWSPCIFCMEACRAIMCCFFCTG</sequence>
<evidence type="ECO:0000313" key="3">
    <source>
        <dbReference type="Proteomes" id="UP001652626"/>
    </source>
</evidence>
<feature type="region of interest" description="Disordered" evidence="1">
    <location>
        <begin position="1939"/>
        <end position="1967"/>
    </location>
</feature>